<dbReference type="SUPFAM" id="SSF53474">
    <property type="entry name" value="alpha/beta-Hydrolases"/>
    <property type="match status" value="1"/>
</dbReference>
<feature type="chain" id="PRO_5046352071" evidence="1">
    <location>
        <begin position="21"/>
        <end position="264"/>
    </location>
</feature>
<comment type="caution">
    <text evidence="2">The sequence shown here is derived from an EMBL/GenBank/DDBJ whole genome shotgun (WGS) entry which is preliminary data.</text>
</comment>
<keyword evidence="3" id="KW-1185">Reference proteome</keyword>
<proteinExistence type="predicted"/>
<protein>
    <submittedName>
        <fullName evidence="2">Alpha/beta hydrolase</fullName>
    </submittedName>
</protein>
<dbReference type="RefSeq" id="WP_214296884.1">
    <property type="nucleotide sequence ID" value="NZ_JAHDYS010000004.1"/>
</dbReference>
<organism evidence="2 3">
    <name type="scientific">Pelotalea chapellei</name>
    <dbReference type="NCBI Taxonomy" id="44671"/>
    <lineage>
        <taxon>Bacteria</taxon>
        <taxon>Pseudomonadati</taxon>
        <taxon>Thermodesulfobacteriota</taxon>
        <taxon>Desulfuromonadia</taxon>
        <taxon>Geobacterales</taxon>
        <taxon>Geobacteraceae</taxon>
        <taxon>Pelotalea</taxon>
    </lineage>
</organism>
<dbReference type="Gene3D" id="3.40.50.1820">
    <property type="entry name" value="alpha/beta hydrolase"/>
    <property type="match status" value="1"/>
</dbReference>
<feature type="signal peptide" evidence="1">
    <location>
        <begin position="1"/>
        <end position="20"/>
    </location>
</feature>
<accession>A0ABS5U667</accession>
<evidence type="ECO:0000256" key="1">
    <source>
        <dbReference type="SAM" id="SignalP"/>
    </source>
</evidence>
<dbReference type="Proteomes" id="UP000784128">
    <property type="component" value="Unassembled WGS sequence"/>
</dbReference>
<evidence type="ECO:0000313" key="3">
    <source>
        <dbReference type="Proteomes" id="UP000784128"/>
    </source>
</evidence>
<keyword evidence="2" id="KW-0378">Hydrolase</keyword>
<sequence>MNRFLLLIIALLSLSSHANALTEVRSIPTRPGVTLEFLFMSPGENAGKTALILFPGGNGTRAYRLLDDGAVQGWNFLVRSAQELSSQGFALAIVSPPSDRPNGMSSGFRESMEHADDVGKLAAYLAAQGYHKIFLVGNSRGTISATALAGRLHDIHLTGVILTSSLDYDEFMRWLPLEKVRLPVLMIHNREDQCRVSAFSEAMKTRDALRLHTKVDFVEVSGGATPMTLPCDNLSTHGFFGIEDKVMRVIIDWINGRKIPDKIE</sequence>
<dbReference type="EMBL" id="JAHDYS010000004">
    <property type="protein sequence ID" value="MBT1071167.1"/>
    <property type="molecule type" value="Genomic_DNA"/>
</dbReference>
<reference evidence="2 3" key="1">
    <citation type="submission" date="2021-05" db="EMBL/GenBank/DDBJ databases">
        <title>The draft genome of Geobacter chapellei DSM 13688.</title>
        <authorList>
            <person name="Xu Z."/>
            <person name="Masuda Y."/>
            <person name="Itoh H."/>
            <person name="Senoo K."/>
        </authorList>
    </citation>
    <scope>NUCLEOTIDE SEQUENCE [LARGE SCALE GENOMIC DNA]</scope>
    <source>
        <strain evidence="2 3">DSM 13688</strain>
    </source>
</reference>
<dbReference type="InterPro" id="IPR029058">
    <property type="entry name" value="AB_hydrolase_fold"/>
</dbReference>
<name>A0ABS5U667_9BACT</name>
<keyword evidence="1" id="KW-0732">Signal</keyword>
<dbReference type="GO" id="GO:0016787">
    <property type="term" value="F:hydrolase activity"/>
    <property type="evidence" value="ECO:0007669"/>
    <property type="project" value="UniProtKB-KW"/>
</dbReference>
<gene>
    <name evidence="2" type="ORF">KJB30_05200</name>
</gene>
<evidence type="ECO:0000313" key="2">
    <source>
        <dbReference type="EMBL" id="MBT1071167.1"/>
    </source>
</evidence>